<dbReference type="OrthoDB" id="5459944at2"/>
<dbReference type="AlphaFoldDB" id="E1JTI4"/>
<keyword evidence="1" id="KW-0812">Transmembrane</keyword>
<keyword evidence="1" id="KW-1133">Transmembrane helix</keyword>
<organism evidence="3 4">
    <name type="scientific">Solidesulfovibrio fructosivorans JJ]</name>
    <dbReference type="NCBI Taxonomy" id="596151"/>
    <lineage>
        <taxon>Bacteria</taxon>
        <taxon>Pseudomonadati</taxon>
        <taxon>Thermodesulfobacteriota</taxon>
        <taxon>Desulfovibrionia</taxon>
        <taxon>Desulfovibrionales</taxon>
        <taxon>Desulfovibrionaceae</taxon>
        <taxon>Solidesulfovibrio</taxon>
    </lineage>
</organism>
<evidence type="ECO:0000256" key="2">
    <source>
        <dbReference type="SAM" id="SignalP"/>
    </source>
</evidence>
<feature type="signal peptide" evidence="2">
    <location>
        <begin position="1"/>
        <end position="21"/>
    </location>
</feature>
<dbReference type="eggNOG" id="ENOG50317ZF">
    <property type="taxonomic scope" value="Bacteria"/>
</dbReference>
<sequence precursor="true">MRTLLSFTVALWLLASGAALAGGPGHTALEAARRDYAAGRYAAAAASFDAATKADPGLVGTALCLDAATASRLGGEPGRAAWWLYRARRLDPADGAVAAALAAAGLEVTAVDAPLAGLVAPRLLWTLVLTANALFWFGLAGLRFFRARAPRRCIVVAAALVAALWLAAGWTSVGPVLFPRAVALRAVEAASAPEPGAATLFSLAPGTVVVPGPSRNGFVRVVTEKGGAIRAGWVDRNTVAALPR</sequence>
<feature type="chain" id="PRO_5003147927" description="Tetratricopeptide repeat protein" evidence="2">
    <location>
        <begin position="22"/>
        <end position="244"/>
    </location>
</feature>
<proteinExistence type="predicted"/>
<accession>E1JTI4</accession>
<evidence type="ECO:0000313" key="3">
    <source>
        <dbReference type="EMBL" id="EFL52444.1"/>
    </source>
</evidence>
<gene>
    <name evidence="3" type="ORF">DesfrDRAFT_0933</name>
</gene>
<evidence type="ECO:0008006" key="5">
    <source>
        <dbReference type="Google" id="ProtNLM"/>
    </source>
</evidence>
<protein>
    <recommendedName>
        <fullName evidence="5">Tetratricopeptide repeat protein</fullName>
    </recommendedName>
</protein>
<name>E1JTI4_SOLFR</name>
<dbReference type="STRING" id="596151.DesfrDRAFT_0933"/>
<keyword evidence="2" id="KW-0732">Signal</keyword>
<keyword evidence="4" id="KW-1185">Reference proteome</keyword>
<dbReference type="Proteomes" id="UP000006250">
    <property type="component" value="Unassembled WGS sequence"/>
</dbReference>
<comment type="caution">
    <text evidence="3">The sequence shown here is derived from an EMBL/GenBank/DDBJ whole genome shotgun (WGS) entry which is preliminary data.</text>
</comment>
<dbReference type="RefSeq" id="WP_005991565.1">
    <property type="nucleotide sequence ID" value="NZ_AECZ01000004.1"/>
</dbReference>
<keyword evidence="1" id="KW-0472">Membrane</keyword>
<feature type="transmembrane region" description="Helical" evidence="1">
    <location>
        <begin position="154"/>
        <end position="178"/>
    </location>
</feature>
<reference evidence="3 4" key="1">
    <citation type="submission" date="2010-08" db="EMBL/GenBank/DDBJ databases">
        <title>The draft genome of Desulfovibrio fructosovorans JJ.</title>
        <authorList>
            <consortium name="US DOE Joint Genome Institute (JGI-PGF)"/>
            <person name="Lucas S."/>
            <person name="Copeland A."/>
            <person name="Lapidus A."/>
            <person name="Cheng J.-F."/>
            <person name="Bruce D."/>
            <person name="Goodwin L."/>
            <person name="Pitluck S."/>
            <person name="Land M.L."/>
            <person name="Hauser L."/>
            <person name="Chang Y.-J."/>
            <person name="Jeffries C."/>
            <person name="Wall J.D."/>
            <person name="Stahl D.A."/>
            <person name="Arkin A.P."/>
            <person name="Dehal P."/>
            <person name="Stolyar S.M."/>
            <person name="Hazen T.C."/>
            <person name="Woyke T.J."/>
        </authorList>
    </citation>
    <scope>NUCLEOTIDE SEQUENCE [LARGE SCALE GENOMIC DNA]</scope>
    <source>
        <strain evidence="3 4">JJ</strain>
    </source>
</reference>
<feature type="transmembrane region" description="Helical" evidence="1">
    <location>
        <begin position="123"/>
        <end position="142"/>
    </location>
</feature>
<dbReference type="EMBL" id="AECZ01000004">
    <property type="protein sequence ID" value="EFL52444.1"/>
    <property type="molecule type" value="Genomic_DNA"/>
</dbReference>
<evidence type="ECO:0000256" key="1">
    <source>
        <dbReference type="SAM" id="Phobius"/>
    </source>
</evidence>
<evidence type="ECO:0000313" key="4">
    <source>
        <dbReference type="Proteomes" id="UP000006250"/>
    </source>
</evidence>